<dbReference type="AlphaFoldDB" id="A0A8J4RSJ8"/>
<organism evidence="1 2">
    <name type="scientific">Castanea mollissima</name>
    <name type="common">Chinese chestnut</name>
    <dbReference type="NCBI Taxonomy" id="60419"/>
    <lineage>
        <taxon>Eukaryota</taxon>
        <taxon>Viridiplantae</taxon>
        <taxon>Streptophyta</taxon>
        <taxon>Embryophyta</taxon>
        <taxon>Tracheophyta</taxon>
        <taxon>Spermatophyta</taxon>
        <taxon>Magnoliopsida</taxon>
        <taxon>eudicotyledons</taxon>
        <taxon>Gunneridae</taxon>
        <taxon>Pentapetalae</taxon>
        <taxon>rosids</taxon>
        <taxon>fabids</taxon>
        <taxon>Fagales</taxon>
        <taxon>Fagaceae</taxon>
        <taxon>Castanea</taxon>
    </lineage>
</organism>
<gene>
    <name evidence="1" type="ORF">CMV_003153</name>
</gene>
<reference evidence="1" key="1">
    <citation type="submission" date="2020-03" db="EMBL/GenBank/DDBJ databases">
        <title>Castanea mollissima Vanexum genome sequencing.</title>
        <authorList>
            <person name="Staton M."/>
        </authorList>
    </citation>
    <scope>NUCLEOTIDE SEQUENCE</scope>
    <source>
        <tissue evidence="1">Leaf</tissue>
    </source>
</reference>
<name>A0A8J4RSJ8_9ROSI</name>
<evidence type="ECO:0000313" key="2">
    <source>
        <dbReference type="Proteomes" id="UP000737018"/>
    </source>
</evidence>
<sequence length="73" mass="8719">MRGDKSFMPLMGFSAADEMRLSPVKGLGFEGDGAFWALERETERKRELRLRHLLGAVRERERDDFWFHFELWT</sequence>
<accession>A0A8J4RSJ8</accession>
<dbReference type="Proteomes" id="UP000737018">
    <property type="component" value="Unassembled WGS sequence"/>
</dbReference>
<dbReference type="EMBL" id="JRKL02000244">
    <property type="protein sequence ID" value="KAF3973419.1"/>
    <property type="molecule type" value="Genomic_DNA"/>
</dbReference>
<evidence type="ECO:0000313" key="1">
    <source>
        <dbReference type="EMBL" id="KAF3973419.1"/>
    </source>
</evidence>
<keyword evidence="2" id="KW-1185">Reference proteome</keyword>
<comment type="caution">
    <text evidence="1">The sequence shown here is derived from an EMBL/GenBank/DDBJ whole genome shotgun (WGS) entry which is preliminary data.</text>
</comment>
<protein>
    <submittedName>
        <fullName evidence="1">Uncharacterized protein</fullName>
    </submittedName>
</protein>
<proteinExistence type="predicted"/>